<reference evidence="1 2" key="1">
    <citation type="submission" date="2020-05" db="EMBL/GenBank/DDBJ databases">
        <title>Vigna angularis (adzuki bean) Var. LongXiaoDou No. 4 denovo assembly.</title>
        <authorList>
            <person name="Xiang H."/>
        </authorList>
    </citation>
    <scope>NUCLEOTIDE SEQUENCE [LARGE SCALE GENOMIC DNA]</scope>
    <source>
        <tissue evidence="1">Leaf</tissue>
    </source>
</reference>
<organism evidence="1 2">
    <name type="scientific">Phaseolus angularis</name>
    <name type="common">Azuki bean</name>
    <name type="synonym">Vigna angularis</name>
    <dbReference type="NCBI Taxonomy" id="3914"/>
    <lineage>
        <taxon>Eukaryota</taxon>
        <taxon>Viridiplantae</taxon>
        <taxon>Streptophyta</taxon>
        <taxon>Embryophyta</taxon>
        <taxon>Tracheophyta</taxon>
        <taxon>Spermatophyta</taxon>
        <taxon>Magnoliopsida</taxon>
        <taxon>eudicotyledons</taxon>
        <taxon>Gunneridae</taxon>
        <taxon>Pentapetalae</taxon>
        <taxon>rosids</taxon>
        <taxon>fabids</taxon>
        <taxon>Fabales</taxon>
        <taxon>Fabaceae</taxon>
        <taxon>Papilionoideae</taxon>
        <taxon>50 kb inversion clade</taxon>
        <taxon>NPAAA clade</taxon>
        <taxon>indigoferoid/millettioid clade</taxon>
        <taxon>Phaseoleae</taxon>
        <taxon>Vigna</taxon>
    </lineage>
</organism>
<evidence type="ECO:0000313" key="1">
    <source>
        <dbReference type="EMBL" id="KAG2399789.1"/>
    </source>
</evidence>
<sequence>MKKDLDAPIRNLYLLPTSPEFLFVEEARRKRRSWGENLTFYTGCGYLAGAVGGAGSGLVEGVKAFESGDTMKLQINCPERGGTLGSGLAKPGRDTRVTLRRNREQNRGGKRRGRHFLDESKAKASWRWPKRKSIILDVAKGLAYLQYGVQPIILHTDIKATNFAKGYQTCNQYLGI</sequence>
<gene>
    <name evidence="1" type="ORF">HKW66_Vig0103580</name>
</gene>
<dbReference type="AlphaFoldDB" id="A0A8T0KL25"/>
<dbReference type="Gene3D" id="1.10.510.10">
    <property type="entry name" value="Transferase(Phosphotransferase) domain 1"/>
    <property type="match status" value="1"/>
</dbReference>
<dbReference type="InterPro" id="IPR011009">
    <property type="entry name" value="Kinase-like_dom_sf"/>
</dbReference>
<comment type="caution">
    <text evidence="1">The sequence shown here is derived from an EMBL/GenBank/DDBJ whole genome shotgun (WGS) entry which is preliminary data.</text>
</comment>
<proteinExistence type="predicted"/>
<dbReference type="Proteomes" id="UP000743370">
    <property type="component" value="Unassembled WGS sequence"/>
</dbReference>
<dbReference type="EMBL" id="JABFOF010000004">
    <property type="protein sequence ID" value="KAG2399789.1"/>
    <property type="molecule type" value="Genomic_DNA"/>
</dbReference>
<evidence type="ECO:0000313" key="2">
    <source>
        <dbReference type="Proteomes" id="UP000743370"/>
    </source>
</evidence>
<protein>
    <submittedName>
        <fullName evidence="1">Mitochondrial import inner membrane translocase subunit</fullName>
    </submittedName>
</protein>
<name>A0A8T0KL25_PHAAN</name>
<dbReference type="SUPFAM" id="SSF56112">
    <property type="entry name" value="Protein kinase-like (PK-like)"/>
    <property type="match status" value="1"/>
</dbReference>
<accession>A0A8T0KL25</accession>